<feature type="transmembrane region" description="Helical" evidence="5">
    <location>
        <begin position="92"/>
        <end position="112"/>
    </location>
</feature>
<feature type="transmembrane region" description="Helical" evidence="5">
    <location>
        <begin position="29"/>
        <end position="50"/>
    </location>
</feature>
<evidence type="ECO:0000256" key="2">
    <source>
        <dbReference type="ARBA" id="ARBA00022692"/>
    </source>
</evidence>
<feature type="transmembrane region" description="Helical" evidence="5">
    <location>
        <begin position="210"/>
        <end position="233"/>
    </location>
</feature>
<name>A0ABM1VQZ5_APLCA</name>
<keyword evidence="4 5" id="KW-0472">Membrane</keyword>
<gene>
    <name evidence="7" type="primary">LOC101858173</name>
</gene>
<dbReference type="GeneID" id="101858173"/>
<protein>
    <submittedName>
        <fullName evidence="7">Protein lifeguard 1</fullName>
    </submittedName>
</protein>
<dbReference type="Pfam" id="PF01027">
    <property type="entry name" value="Bax1-I"/>
    <property type="match status" value="1"/>
</dbReference>
<keyword evidence="6" id="KW-1185">Reference proteome</keyword>
<comment type="similarity">
    <text evidence="5">Belongs to the BI1 family.</text>
</comment>
<evidence type="ECO:0000256" key="4">
    <source>
        <dbReference type="ARBA" id="ARBA00023136"/>
    </source>
</evidence>
<evidence type="ECO:0000256" key="5">
    <source>
        <dbReference type="RuleBase" id="RU004379"/>
    </source>
</evidence>
<organism evidence="6 7">
    <name type="scientific">Aplysia californica</name>
    <name type="common">California sea hare</name>
    <dbReference type="NCBI Taxonomy" id="6500"/>
    <lineage>
        <taxon>Eukaryota</taxon>
        <taxon>Metazoa</taxon>
        <taxon>Spiralia</taxon>
        <taxon>Lophotrochozoa</taxon>
        <taxon>Mollusca</taxon>
        <taxon>Gastropoda</taxon>
        <taxon>Heterobranchia</taxon>
        <taxon>Euthyneura</taxon>
        <taxon>Tectipleura</taxon>
        <taxon>Aplysiida</taxon>
        <taxon>Aplysioidea</taxon>
        <taxon>Aplysiidae</taxon>
        <taxon>Aplysia</taxon>
    </lineage>
</organism>
<reference evidence="7" key="1">
    <citation type="submission" date="2025-08" db="UniProtKB">
        <authorList>
            <consortium name="RefSeq"/>
        </authorList>
    </citation>
    <scope>IDENTIFICATION</scope>
</reference>
<dbReference type="CDD" id="cd10428">
    <property type="entry name" value="LFG_like"/>
    <property type="match status" value="1"/>
</dbReference>
<dbReference type="PANTHER" id="PTHR23291">
    <property type="entry name" value="BAX INHIBITOR-RELATED"/>
    <property type="match status" value="1"/>
</dbReference>
<evidence type="ECO:0000256" key="1">
    <source>
        <dbReference type="ARBA" id="ARBA00004141"/>
    </source>
</evidence>
<accession>A0ABM1VQZ5</accession>
<dbReference type="RefSeq" id="XP_035824837.1">
    <property type="nucleotide sequence ID" value="XM_035968944.1"/>
</dbReference>
<sequence length="236" mass="26456">MYDPETADSYFNEDSFGEKNVRLGFIRKVYSILFVQIGITGGMISLFLYVDAIRDYSSDNPWMWILSFVLTIIILIVLACCPDFRRRSPLNFVLLIAFTVCEGFLLGTVASQNKTDEVLMAVGITAVVTLALTIFAFQTKWDFTMMGGMLFVLVIVLFCFGILAAIIQSRILSLVYASIGALIFSAYIVFDTQLMLGGKHKYALSPEEYIFAALNLYLDIINLFLFILSIIGATRD</sequence>
<feature type="transmembrane region" description="Helical" evidence="5">
    <location>
        <begin position="149"/>
        <end position="167"/>
    </location>
</feature>
<proteinExistence type="inferred from homology"/>
<feature type="transmembrane region" description="Helical" evidence="5">
    <location>
        <begin position="173"/>
        <end position="190"/>
    </location>
</feature>
<dbReference type="Proteomes" id="UP000694888">
    <property type="component" value="Unplaced"/>
</dbReference>
<evidence type="ECO:0000256" key="3">
    <source>
        <dbReference type="ARBA" id="ARBA00022989"/>
    </source>
</evidence>
<feature type="transmembrane region" description="Helical" evidence="5">
    <location>
        <begin position="62"/>
        <end position="80"/>
    </location>
</feature>
<comment type="subcellular location">
    <subcellularLocation>
        <location evidence="1">Membrane</location>
        <topology evidence="1">Multi-pass membrane protein</topology>
    </subcellularLocation>
</comment>
<evidence type="ECO:0000313" key="7">
    <source>
        <dbReference type="RefSeq" id="XP_035824837.1"/>
    </source>
</evidence>
<dbReference type="InterPro" id="IPR006214">
    <property type="entry name" value="Bax_inhibitor_1-related"/>
</dbReference>
<keyword evidence="3 5" id="KW-1133">Transmembrane helix</keyword>
<keyword evidence="2 5" id="KW-0812">Transmembrane</keyword>
<evidence type="ECO:0000313" key="6">
    <source>
        <dbReference type="Proteomes" id="UP000694888"/>
    </source>
</evidence>
<feature type="transmembrane region" description="Helical" evidence="5">
    <location>
        <begin position="118"/>
        <end position="137"/>
    </location>
</feature>
<dbReference type="PANTHER" id="PTHR23291:SF47">
    <property type="entry name" value="TRANSMEMBRANE BAX INHIBITOR MOTIF CONTAINING 7"/>
    <property type="match status" value="1"/>
</dbReference>